<evidence type="ECO:0000256" key="1">
    <source>
        <dbReference type="ARBA" id="ARBA00022723"/>
    </source>
</evidence>
<reference evidence="6" key="1">
    <citation type="submission" date="2016-03" db="EMBL/GenBank/DDBJ databases">
        <title>Mechanisms controlling the formation of the plant cell surface in tip-growing cells are functionally conserved among land plants.</title>
        <authorList>
            <person name="Honkanen S."/>
            <person name="Jones V.A."/>
            <person name="Morieri G."/>
            <person name="Champion C."/>
            <person name="Hetherington A.J."/>
            <person name="Kelly S."/>
            <person name="Saint-Marcoux D."/>
            <person name="Proust H."/>
            <person name="Prescott H."/>
            <person name="Dolan L."/>
        </authorList>
    </citation>
    <scope>NUCLEOTIDE SEQUENCE [LARGE SCALE GENOMIC DNA]</scope>
    <source>
        <tissue evidence="6">Whole gametophyte</tissue>
    </source>
</reference>
<dbReference type="InterPro" id="IPR045129">
    <property type="entry name" value="RNF123/RKP/RSPRY1"/>
</dbReference>
<keyword evidence="1" id="KW-0479">Metal-binding</keyword>
<dbReference type="InterPro" id="IPR001870">
    <property type="entry name" value="B30.2/SPRY"/>
</dbReference>
<keyword evidence="7" id="KW-1185">Reference proteome</keyword>
<evidence type="ECO:0000256" key="3">
    <source>
        <dbReference type="ARBA" id="ARBA00022833"/>
    </source>
</evidence>
<dbReference type="PANTHER" id="PTHR13363:SF5">
    <property type="entry name" value="E3 UBIQUITIN-PROTEIN LIGASE RNF123"/>
    <property type="match status" value="1"/>
</dbReference>
<feature type="compositionally biased region" description="Low complexity" evidence="4">
    <location>
        <begin position="952"/>
        <end position="966"/>
    </location>
</feature>
<evidence type="ECO:0000259" key="5">
    <source>
        <dbReference type="PROSITE" id="PS50188"/>
    </source>
</evidence>
<dbReference type="InterPro" id="IPR013320">
    <property type="entry name" value="ConA-like_dom_sf"/>
</dbReference>
<feature type="region of interest" description="Disordered" evidence="4">
    <location>
        <begin position="949"/>
        <end position="983"/>
    </location>
</feature>
<dbReference type="GO" id="GO:0004842">
    <property type="term" value="F:ubiquitin-protein transferase activity"/>
    <property type="evidence" value="ECO:0007669"/>
    <property type="project" value="InterPro"/>
</dbReference>
<dbReference type="SMART" id="SM00449">
    <property type="entry name" value="SPRY"/>
    <property type="match status" value="1"/>
</dbReference>
<evidence type="ECO:0000256" key="2">
    <source>
        <dbReference type="ARBA" id="ARBA00022771"/>
    </source>
</evidence>
<evidence type="ECO:0000313" key="6">
    <source>
        <dbReference type="EMBL" id="OAE26671.1"/>
    </source>
</evidence>
<gene>
    <name evidence="6" type="ORF">AXG93_4118s1000</name>
</gene>
<dbReference type="GO" id="GO:0051603">
    <property type="term" value="P:proteolysis involved in protein catabolic process"/>
    <property type="evidence" value="ECO:0007669"/>
    <property type="project" value="TreeGrafter"/>
</dbReference>
<name>A0A176W270_MARPO</name>
<feature type="region of interest" description="Disordered" evidence="4">
    <location>
        <begin position="84"/>
        <end position="166"/>
    </location>
</feature>
<dbReference type="Proteomes" id="UP000077202">
    <property type="component" value="Unassembled WGS sequence"/>
</dbReference>
<keyword evidence="2" id="KW-0863">Zinc-finger</keyword>
<dbReference type="EMBL" id="LVLJ01002133">
    <property type="protein sequence ID" value="OAE26671.1"/>
    <property type="molecule type" value="Genomic_DNA"/>
</dbReference>
<keyword evidence="3" id="KW-0862">Zinc</keyword>
<dbReference type="InterPro" id="IPR045737">
    <property type="entry name" value="RKP_N"/>
</dbReference>
<sequence>MDVVGFLPSFPSTGARRLLSSVSQSVRRSVVVVVEEGSRDFFLFEVPPNFMIPPRRASRCPLRETFVIAVAARSDRFRSALREMEKEERGRRRRRRRRGGGGGGGRRVPRKKEEEADESATTRSRRRRRRRRRGAEAAEDSALASREEKGAEAERGEAVVAEREEGRKEGRILRMPVNYAIECVLEKLLQAKRDRVLSTMTDGESSRGRRLKNLGSSGLAVVLDHEESGSVVTAATCMLDDCASGLERTLAHVLDIPSCGTSYPLTDPATDGTRIDPAAVQLYLLSRLTSLQRSDETSAGELDGVFILKGRMGPGVVMMDVDSASGNIKFDKTCLSLESQTIFSSARANACVWKGKWMFEATLGTAGIQQLGWATLSCPFTHLKGVGDAKDSYAYDGKRIRKWNEHYWEYGQLWVTGDVIGCCIDLDAGQISFYRNGTTLGVAFEGVKKLEPKDGYFPAISLSHHERCELNFGGRPFKYPVKGFCPIQSPPAVHIDRDKDGLASPARRANYLLGCLQRLVQLGSREVAAAMAPVERLKRFTPLSEGETLTVGAMIMELVQPLICTDVGSECLGDDVSPSMAEYVIWGSLVPLLMDTFRLEAPHDSPSVDHALDFLLPCLDKRGVEMVMEALAYGCRTSPFTLTDYPYTGSYAYLALACHLLERYDFMARWWSSENLESCLEGLLTRKVPNKYDYEALMPTVWWHGSREDLCSESRMRHAASALAKAIAKVDSLTLRMRFDVLIRSFCASLYKVEELHWELCRTLLHFIPPVPSGSVVASSTQVPGLLFGKFLRNLICKNSGANRNMPPPGLSDNSVLVSAYYVLLRFLSEGLEGHKNGDTGDAGKEQQDMCAGFLHRPEKRKFPVSLFLKENGYSYDFARLGGTFSHLSKTLPVSSEDYAEVEWEESDMDDGGTVVKHGGKCKPACCLDLASNASTHCEMKGNVEKCATRQSTSVSERSNSISSECSNRHCDDMEEDKPSSSGRVDALLSRRYSPVRKNERIGFKTIKDLSEAIREEELLDMLVLLYHLGLGSNFKQASFDMQHQMQLISQLEDIDRQIRTDKASSDCGLKKLKEDRAATREKLIECVRRCTWYRVSFFSRWKQRGMYATCMWIVQLLLVFSKRDNLFGYVPEFYVETLVDSFHALRRSDPPFVYPTSALLQQGLSPLVTFLVTHFSDSRIANPDIRDVLLQSISVLVQYKEHVAAFEKCKAARECMVGSLLAAFDNRFWIPVSNILLRLCKGAGFGASKCYPHGESFSSFFQLVQQLLKEKCLSDEKLFASFLNRLFNTLNWTITEFSVVIKEMQEFAERQCPVPELQQRKCAIMFELSCNLERILEFFTQELSHAFLLGAEMNLVRLLATSSTNHGLVYDLAQVIANVDYSASMINDFEYLLEFNWNAAFKGDPSLKKLPELKNFVTRLSIESDAARERATEEEMLQSDLIRDATGEDKVEICCICCADTSGRFVLNGSDHYQILEIESTFRIPMGLRLNGPNINGRRELER</sequence>
<dbReference type="PANTHER" id="PTHR13363">
    <property type="entry name" value="RING FINGER AND SRY DOMAIN-CONTAINING"/>
    <property type="match status" value="1"/>
</dbReference>
<dbReference type="Pfam" id="PF00622">
    <property type="entry name" value="SPRY"/>
    <property type="match status" value="1"/>
</dbReference>
<dbReference type="InterPro" id="IPR043136">
    <property type="entry name" value="B30.2/SPRY_sf"/>
</dbReference>
<feature type="domain" description="B30.2/SPRY" evidence="5">
    <location>
        <begin position="297"/>
        <end position="477"/>
    </location>
</feature>
<feature type="compositionally biased region" description="Basic and acidic residues" evidence="4">
    <location>
        <begin position="145"/>
        <end position="166"/>
    </location>
</feature>
<dbReference type="Gene3D" id="2.60.120.920">
    <property type="match status" value="1"/>
</dbReference>
<protein>
    <recommendedName>
        <fullName evidence="5">B30.2/SPRY domain-containing protein</fullName>
    </recommendedName>
</protein>
<dbReference type="PROSITE" id="PS50188">
    <property type="entry name" value="B302_SPRY"/>
    <property type="match status" value="1"/>
</dbReference>
<accession>A0A176W270</accession>
<dbReference type="GO" id="GO:0005737">
    <property type="term" value="C:cytoplasm"/>
    <property type="evidence" value="ECO:0007669"/>
    <property type="project" value="TreeGrafter"/>
</dbReference>
<dbReference type="Pfam" id="PF25576">
    <property type="entry name" value="TPR_RNF123"/>
    <property type="match status" value="2"/>
</dbReference>
<evidence type="ECO:0000256" key="4">
    <source>
        <dbReference type="SAM" id="MobiDB-lite"/>
    </source>
</evidence>
<dbReference type="SUPFAM" id="SSF49899">
    <property type="entry name" value="Concanavalin A-like lectins/glucanases"/>
    <property type="match status" value="1"/>
</dbReference>
<organism evidence="6 7">
    <name type="scientific">Marchantia polymorpha subsp. ruderalis</name>
    <dbReference type="NCBI Taxonomy" id="1480154"/>
    <lineage>
        <taxon>Eukaryota</taxon>
        <taxon>Viridiplantae</taxon>
        <taxon>Streptophyta</taxon>
        <taxon>Embryophyta</taxon>
        <taxon>Marchantiophyta</taxon>
        <taxon>Marchantiopsida</taxon>
        <taxon>Marchantiidae</taxon>
        <taxon>Marchantiales</taxon>
        <taxon>Marchantiaceae</taxon>
        <taxon>Marchantia</taxon>
    </lineage>
</organism>
<evidence type="ECO:0000313" key="7">
    <source>
        <dbReference type="Proteomes" id="UP000077202"/>
    </source>
</evidence>
<comment type="caution">
    <text evidence="6">The sequence shown here is derived from an EMBL/GenBank/DDBJ whole genome shotgun (WGS) entry which is preliminary data.</text>
</comment>
<proteinExistence type="predicted"/>
<dbReference type="InterPro" id="IPR003877">
    <property type="entry name" value="SPRY_dom"/>
</dbReference>
<dbReference type="InterPro" id="IPR057987">
    <property type="entry name" value="TPR_RNF123/RKP"/>
</dbReference>
<dbReference type="Pfam" id="PF19322">
    <property type="entry name" value="RKP_N"/>
    <property type="match status" value="1"/>
</dbReference>
<dbReference type="FunFam" id="2.60.120.920:FF:000053">
    <property type="entry name" value="E3 ubiquitin-protein ligase RKP"/>
    <property type="match status" value="1"/>
</dbReference>
<feature type="compositionally biased region" description="Basic residues" evidence="4">
    <location>
        <begin position="123"/>
        <end position="133"/>
    </location>
</feature>
<dbReference type="GO" id="GO:0008270">
    <property type="term" value="F:zinc ion binding"/>
    <property type="evidence" value="ECO:0007669"/>
    <property type="project" value="UniProtKB-KW"/>
</dbReference>